<dbReference type="Gene3D" id="3.30.360.10">
    <property type="entry name" value="Dihydrodipicolinate Reductase, domain 2"/>
    <property type="match status" value="1"/>
</dbReference>
<dbReference type="PANTHER" id="PTHR43818">
    <property type="entry name" value="BCDNA.GH03377"/>
    <property type="match status" value="1"/>
</dbReference>
<dbReference type="Pfam" id="PF01408">
    <property type="entry name" value="GFO_IDH_MocA"/>
    <property type="match status" value="1"/>
</dbReference>
<dbReference type="InterPro" id="IPR050463">
    <property type="entry name" value="Gfo/Idh/MocA_oxidrdct_glycsds"/>
</dbReference>
<gene>
    <name evidence="3" type="ORF">ENS64_00205</name>
</gene>
<accession>A0A7C4QMK2</accession>
<sequence length="431" mass="47916">MLSRREFIQAALAAGTAVSAGSWPRPKLALAEEARSANEKLNLAVIGVAARGGANLAGVSMENIVVLCDIDTQRLAQAAEKYPSAKKVVDYREIFSLPNIDGVVVSTPDHTHAIPVAMALKQGWPVYCEKPLTHSLYEARVLRRLHAQSHVATQMGNQIHSDLHNYRRVVEAVRSGLLGEVTRVHVWQGGGVRPGKRVEKGDPPKHVHYDLWLGPAPYRPFHESHFHFNWRYWWDFGGGQLADFGCHYMDLPFWALELGAPTEVSAKGEKGHDGDNECPNFMQVEYQFPARGAYPAVHLTWYHGGWMPEGAADYKMNSAVLFEGTEGRLIADYSTHKVFLHSGKTAEPVPPSIPNSIGHHKEWLHAIRTGETTGSHFEYAGNLTEAVHLGNLAYRVGRPIRWDAAQLKAVDCPEADPIINRPYREGWVLPT</sequence>
<comment type="caution">
    <text evidence="3">The sequence shown here is derived from an EMBL/GenBank/DDBJ whole genome shotgun (WGS) entry which is preliminary data.</text>
</comment>
<dbReference type="GO" id="GO:0000166">
    <property type="term" value="F:nucleotide binding"/>
    <property type="evidence" value="ECO:0007669"/>
    <property type="project" value="InterPro"/>
</dbReference>
<dbReference type="InterPro" id="IPR000683">
    <property type="entry name" value="Gfo/Idh/MocA-like_OxRdtase_N"/>
</dbReference>
<dbReference type="InterPro" id="IPR006311">
    <property type="entry name" value="TAT_signal"/>
</dbReference>
<dbReference type="InterPro" id="IPR036291">
    <property type="entry name" value="NAD(P)-bd_dom_sf"/>
</dbReference>
<dbReference type="SUPFAM" id="SSF51735">
    <property type="entry name" value="NAD(P)-binding Rossmann-fold domains"/>
    <property type="match status" value="1"/>
</dbReference>
<proteinExistence type="predicted"/>
<name>A0A7C4QMK2_9PLAN</name>
<dbReference type="InterPro" id="IPR019546">
    <property type="entry name" value="TAT_signal_bac_arc"/>
</dbReference>
<evidence type="ECO:0000313" key="3">
    <source>
        <dbReference type="EMBL" id="HGT37685.1"/>
    </source>
</evidence>
<feature type="domain" description="Gfo/Idh/MocA-like oxidoreductase N-terminal" evidence="1">
    <location>
        <begin position="42"/>
        <end position="155"/>
    </location>
</feature>
<dbReference type="EMBL" id="DSVQ01000001">
    <property type="protein sequence ID" value="HGT37685.1"/>
    <property type="molecule type" value="Genomic_DNA"/>
</dbReference>
<dbReference type="PANTHER" id="PTHR43818:SF10">
    <property type="entry name" value="NADH-DEPENDENT DEHYDROGENASE-RELATED"/>
    <property type="match status" value="1"/>
</dbReference>
<feature type="domain" description="Gfo/Idh/MocA-like oxidoreductase bacterial type C-terminal" evidence="2">
    <location>
        <begin position="172"/>
        <end position="428"/>
    </location>
</feature>
<dbReference type="Pfam" id="PF19051">
    <property type="entry name" value="GFO_IDH_MocA_C2"/>
    <property type="match status" value="1"/>
</dbReference>
<dbReference type="AlphaFoldDB" id="A0A7C4QMK2"/>
<dbReference type="Gene3D" id="3.40.50.720">
    <property type="entry name" value="NAD(P)-binding Rossmann-like Domain"/>
    <property type="match status" value="1"/>
</dbReference>
<dbReference type="SUPFAM" id="SSF55347">
    <property type="entry name" value="Glyceraldehyde-3-phosphate dehydrogenase-like, C-terminal domain"/>
    <property type="match status" value="1"/>
</dbReference>
<dbReference type="InterPro" id="IPR043906">
    <property type="entry name" value="Gfo/Idh/MocA_OxRdtase_bact_C"/>
</dbReference>
<dbReference type="PROSITE" id="PS51318">
    <property type="entry name" value="TAT"/>
    <property type="match status" value="1"/>
</dbReference>
<evidence type="ECO:0000259" key="2">
    <source>
        <dbReference type="Pfam" id="PF19051"/>
    </source>
</evidence>
<reference evidence="3" key="1">
    <citation type="journal article" date="2020" name="mSystems">
        <title>Genome- and Community-Level Interaction Insights into Carbon Utilization and Element Cycling Functions of Hydrothermarchaeota in Hydrothermal Sediment.</title>
        <authorList>
            <person name="Zhou Z."/>
            <person name="Liu Y."/>
            <person name="Xu W."/>
            <person name="Pan J."/>
            <person name="Luo Z.H."/>
            <person name="Li M."/>
        </authorList>
    </citation>
    <scope>NUCLEOTIDE SEQUENCE [LARGE SCALE GENOMIC DNA]</scope>
    <source>
        <strain evidence="3">SpSt-508</strain>
    </source>
</reference>
<protein>
    <submittedName>
        <fullName evidence="3">Gfo/Idh/MocA family oxidoreductase</fullName>
    </submittedName>
</protein>
<organism evidence="3">
    <name type="scientific">Schlesneria paludicola</name>
    <dbReference type="NCBI Taxonomy" id="360056"/>
    <lineage>
        <taxon>Bacteria</taxon>
        <taxon>Pseudomonadati</taxon>
        <taxon>Planctomycetota</taxon>
        <taxon>Planctomycetia</taxon>
        <taxon>Planctomycetales</taxon>
        <taxon>Planctomycetaceae</taxon>
        <taxon>Schlesneria</taxon>
    </lineage>
</organism>
<dbReference type="NCBIfam" id="TIGR01409">
    <property type="entry name" value="TAT_signal_seq"/>
    <property type="match status" value="1"/>
</dbReference>
<evidence type="ECO:0000259" key="1">
    <source>
        <dbReference type="Pfam" id="PF01408"/>
    </source>
</evidence>